<feature type="region of interest" description="Disordered" evidence="5">
    <location>
        <begin position="173"/>
        <end position="203"/>
    </location>
</feature>
<accession>A0A9D2HMY1</accession>
<dbReference type="Pfam" id="PF00588">
    <property type="entry name" value="SpoU_methylase"/>
    <property type="match status" value="1"/>
</dbReference>
<dbReference type="Gene3D" id="1.10.8.590">
    <property type="match status" value="1"/>
</dbReference>
<dbReference type="InterPro" id="IPR029026">
    <property type="entry name" value="tRNA_m1G_MTases_N"/>
</dbReference>
<evidence type="ECO:0000256" key="2">
    <source>
        <dbReference type="ARBA" id="ARBA00022603"/>
    </source>
</evidence>
<evidence type="ECO:0000256" key="1">
    <source>
        <dbReference type="ARBA" id="ARBA00007228"/>
    </source>
</evidence>
<keyword evidence="2 7" id="KW-0489">Methyltransferase</keyword>
<proteinExistence type="inferred from homology"/>
<dbReference type="PIRSF" id="PIRSF004808">
    <property type="entry name" value="LasT"/>
    <property type="match status" value="1"/>
</dbReference>
<reference evidence="7" key="2">
    <citation type="submission" date="2021-04" db="EMBL/GenBank/DDBJ databases">
        <authorList>
            <person name="Gilroy R."/>
        </authorList>
    </citation>
    <scope>NUCLEOTIDE SEQUENCE</scope>
    <source>
        <strain evidence="7">5032</strain>
    </source>
</reference>
<evidence type="ECO:0000256" key="5">
    <source>
        <dbReference type="SAM" id="MobiDB-lite"/>
    </source>
</evidence>
<dbReference type="CDD" id="cd18093">
    <property type="entry name" value="SpoU-like_TrmJ"/>
    <property type="match status" value="1"/>
</dbReference>
<dbReference type="Proteomes" id="UP000823821">
    <property type="component" value="Unassembled WGS sequence"/>
</dbReference>
<gene>
    <name evidence="7" type="ORF">H9784_04265</name>
</gene>
<dbReference type="GO" id="GO:0005829">
    <property type="term" value="C:cytosol"/>
    <property type="evidence" value="ECO:0007669"/>
    <property type="project" value="TreeGrafter"/>
</dbReference>
<keyword evidence="3" id="KW-0808">Transferase</keyword>
<sequence>MKHLLHGLDVVLVQTRFPENIGMAARACVNMGCEHISLVAPERWLRDKAAPLATPKGQGILDGISLHESLAEAVADSTLVIGTTARRGGWRQAMLSPEACAAEVADCLRQGGRVSLVFGPEDRGLDNAAITHCHRLVCIPTDPEASSLNLAQAVLLLLYACASAMRAAERGEPAPVHIAAGPERPEETPPGEAPSGTAGHGAPATAADMERLMNALRDMLLRIDYLHGDNPEYFLMPWRRLFGRARLKRHEYDAFMGLCRQVRRALERAERAGKQGRQESDGA</sequence>
<protein>
    <submittedName>
        <fullName evidence="7">RNA methyltransferase</fullName>
    </submittedName>
</protein>
<dbReference type="AlphaFoldDB" id="A0A9D2HMY1"/>
<organism evidence="7 8">
    <name type="scientific">Candidatus Desulfovibrio intestinavium</name>
    <dbReference type="NCBI Taxonomy" id="2838534"/>
    <lineage>
        <taxon>Bacteria</taxon>
        <taxon>Pseudomonadati</taxon>
        <taxon>Thermodesulfobacteriota</taxon>
        <taxon>Desulfovibrionia</taxon>
        <taxon>Desulfovibrionales</taxon>
        <taxon>Desulfovibrionaceae</taxon>
        <taxon>Desulfovibrio</taxon>
    </lineage>
</organism>
<dbReference type="EMBL" id="DWZD01000028">
    <property type="protein sequence ID" value="HJA78774.1"/>
    <property type="molecule type" value="Genomic_DNA"/>
</dbReference>
<dbReference type="InterPro" id="IPR004384">
    <property type="entry name" value="RNA_MeTrfase_TrmJ/LasT"/>
</dbReference>
<dbReference type="GO" id="GO:0008173">
    <property type="term" value="F:RNA methyltransferase activity"/>
    <property type="evidence" value="ECO:0007669"/>
    <property type="project" value="InterPro"/>
</dbReference>
<evidence type="ECO:0000256" key="3">
    <source>
        <dbReference type="ARBA" id="ARBA00022679"/>
    </source>
</evidence>
<comment type="caution">
    <text evidence="7">The sequence shown here is derived from an EMBL/GenBank/DDBJ whole genome shotgun (WGS) entry which is preliminary data.</text>
</comment>
<dbReference type="GO" id="GO:0003723">
    <property type="term" value="F:RNA binding"/>
    <property type="evidence" value="ECO:0007669"/>
    <property type="project" value="InterPro"/>
</dbReference>
<dbReference type="InterPro" id="IPR029028">
    <property type="entry name" value="Alpha/beta_knot_MTases"/>
</dbReference>
<dbReference type="SUPFAM" id="SSF75217">
    <property type="entry name" value="alpha/beta knot"/>
    <property type="match status" value="1"/>
</dbReference>
<comment type="similarity">
    <text evidence="1">Belongs to the class IV-like SAM-binding methyltransferase superfamily. RNA methyltransferase TrmH family.</text>
</comment>
<feature type="domain" description="tRNA/rRNA methyltransferase SpoU type" evidence="6">
    <location>
        <begin position="9"/>
        <end position="159"/>
    </location>
</feature>
<evidence type="ECO:0000313" key="7">
    <source>
        <dbReference type="EMBL" id="HJA78774.1"/>
    </source>
</evidence>
<evidence type="ECO:0000259" key="6">
    <source>
        <dbReference type="Pfam" id="PF00588"/>
    </source>
</evidence>
<evidence type="ECO:0000313" key="8">
    <source>
        <dbReference type="Proteomes" id="UP000823821"/>
    </source>
</evidence>
<dbReference type="InterPro" id="IPR001537">
    <property type="entry name" value="SpoU_MeTrfase"/>
</dbReference>
<dbReference type="PANTHER" id="PTHR42786:SF2">
    <property type="entry name" value="TRNA (CYTIDINE_URIDINE-2'-O-)-METHYLTRANSFERASE TRMJ"/>
    <property type="match status" value="1"/>
</dbReference>
<keyword evidence="4" id="KW-0949">S-adenosyl-L-methionine</keyword>
<reference evidence="7" key="1">
    <citation type="journal article" date="2021" name="PeerJ">
        <title>Extensive microbial diversity within the chicken gut microbiome revealed by metagenomics and culture.</title>
        <authorList>
            <person name="Gilroy R."/>
            <person name="Ravi A."/>
            <person name="Getino M."/>
            <person name="Pursley I."/>
            <person name="Horton D.L."/>
            <person name="Alikhan N.F."/>
            <person name="Baker D."/>
            <person name="Gharbi K."/>
            <person name="Hall N."/>
            <person name="Watson M."/>
            <person name="Adriaenssens E.M."/>
            <person name="Foster-Nyarko E."/>
            <person name="Jarju S."/>
            <person name="Secka A."/>
            <person name="Antonio M."/>
            <person name="Oren A."/>
            <person name="Chaudhuri R.R."/>
            <person name="La Ragione R."/>
            <person name="Hildebrand F."/>
            <person name="Pallen M.J."/>
        </authorList>
    </citation>
    <scope>NUCLEOTIDE SEQUENCE</scope>
    <source>
        <strain evidence="7">5032</strain>
    </source>
</reference>
<dbReference type="PANTHER" id="PTHR42786">
    <property type="entry name" value="TRNA/RRNA METHYLTRANSFERASE"/>
    <property type="match status" value="1"/>
</dbReference>
<dbReference type="Gene3D" id="3.40.1280.10">
    <property type="match status" value="1"/>
</dbReference>
<dbReference type="GO" id="GO:0002128">
    <property type="term" value="P:tRNA nucleoside ribose methylation"/>
    <property type="evidence" value="ECO:0007669"/>
    <property type="project" value="TreeGrafter"/>
</dbReference>
<evidence type="ECO:0000256" key="4">
    <source>
        <dbReference type="ARBA" id="ARBA00022691"/>
    </source>
</evidence>
<feature type="compositionally biased region" description="Low complexity" evidence="5">
    <location>
        <begin position="193"/>
        <end position="203"/>
    </location>
</feature>
<name>A0A9D2HMY1_9BACT</name>